<dbReference type="InterPro" id="IPR004477">
    <property type="entry name" value="ComEC_N"/>
</dbReference>
<dbReference type="SMART" id="SM00849">
    <property type="entry name" value="Lactamase_B"/>
    <property type="match status" value="1"/>
</dbReference>
<feature type="transmembrane region" description="Helical" evidence="7">
    <location>
        <begin position="462"/>
        <end position="487"/>
    </location>
</feature>
<comment type="subcellular location">
    <subcellularLocation>
        <location evidence="1">Cell membrane</location>
        <topology evidence="1">Multi-pass membrane protein</topology>
    </subcellularLocation>
</comment>
<dbReference type="NCBIfam" id="TIGR00361">
    <property type="entry name" value="ComEC_Rec2"/>
    <property type="match status" value="1"/>
</dbReference>
<dbReference type="InterPro" id="IPR025405">
    <property type="entry name" value="DUF4131"/>
</dbReference>
<dbReference type="Pfam" id="PF00753">
    <property type="entry name" value="Lactamase_B"/>
    <property type="match status" value="1"/>
</dbReference>
<feature type="region of interest" description="Disordered" evidence="6">
    <location>
        <begin position="806"/>
        <end position="829"/>
    </location>
</feature>
<dbReference type="PANTHER" id="PTHR30619:SF1">
    <property type="entry name" value="RECOMBINATION PROTEIN 2"/>
    <property type="match status" value="1"/>
</dbReference>
<evidence type="ECO:0000256" key="5">
    <source>
        <dbReference type="ARBA" id="ARBA00023136"/>
    </source>
</evidence>
<dbReference type="InterPro" id="IPR052159">
    <property type="entry name" value="Competence_DNA_uptake"/>
</dbReference>
<evidence type="ECO:0000256" key="7">
    <source>
        <dbReference type="SAM" id="Phobius"/>
    </source>
</evidence>
<dbReference type="InterPro" id="IPR001279">
    <property type="entry name" value="Metallo-B-lactamas"/>
</dbReference>
<feature type="domain" description="Metallo-beta-lactamase" evidence="8">
    <location>
        <begin position="571"/>
        <end position="774"/>
    </location>
</feature>
<dbReference type="GO" id="GO:0030420">
    <property type="term" value="P:establishment of competence for transformation"/>
    <property type="evidence" value="ECO:0007669"/>
    <property type="project" value="InterPro"/>
</dbReference>
<gene>
    <name evidence="9" type="ORF">SAMN04489760_1268</name>
</gene>
<dbReference type="Gene3D" id="3.60.15.10">
    <property type="entry name" value="Ribonuclease Z/Hydroxyacylglutathione hydrolase-like"/>
    <property type="match status" value="1"/>
</dbReference>
<evidence type="ECO:0000256" key="3">
    <source>
        <dbReference type="ARBA" id="ARBA00022692"/>
    </source>
</evidence>
<keyword evidence="5 7" id="KW-0472">Membrane</keyword>
<evidence type="ECO:0000256" key="4">
    <source>
        <dbReference type="ARBA" id="ARBA00022989"/>
    </source>
</evidence>
<feature type="compositionally biased region" description="Basic and acidic residues" evidence="6">
    <location>
        <begin position="818"/>
        <end position="829"/>
    </location>
</feature>
<dbReference type="STRING" id="43775.SAMN04489760_1268"/>
<dbReference type="GO" id="GO:0005886">
    <property type="term" value="C:plasma membrane"/>
    <property type="evidence" value="ECO:0007669"/>
    <property type="project" value="UniProtKB-SubCell"/>
</dbReference>
<dbReference type="Proteomes" id="UP000198744">
    <property type="component" value="Unassembled WGS sequence"/>
</dbReference>
<feature type="transmembrane region" description="Helical" evidence="7">
    <location>
        <begin position="359"/>
        <end position="380"/>
    </location>
</feature>
<keyword evidence="2" id="KW-1003">Cell membrane</keyword>
<dbReference type="InterPro" id="IPR004797">
    <property type="entry name" value="Competence_ComEC/Rec2"/>
</dbReference>
<dbReference type="EMBL" id="FOBS01000026">
    <property type="protein sequence ID" value="SEM60611.1"/>
    <property type="molecule type" value="Genomic_DNA"/>
</dbReference>
<keyword evidence="4 7" id="KW-1133">Transmembrane helix</keyword>
<feature type="transmembrane region" description="Helical" evidence="7">
    <location>
        <begin position="251"/>
        <end position="274"/>
    </location>
</feature>
<dbReference type="InterPro" id="IPR035681">
    <property type="entry name" value="ComA-like_MBL"/>
</dbReference>
<dbReference type="CDD" id="cd07731">
    <property type="entry name" value="ComA-like_MBL-fold"/>
    <property type="match status" value="1"/>
</dbReference>
<keyword evidence="3 7" id="KW-0812">Transmembrane</keyword>
<dbReference type="Pfam" id="PF13567">
    <property type="entry name" value="DUF4131"/>
    <property type="match status" value="1"/>
</dbReference>
<dbReference type="InterPro" id="IPR036866">
    <property type="entry name" value="RibonucZ/Hydroxyglut_hydro"/>
</dbReference>
<dbReference type="PANTHER" id="PTHR30619">
    <property type="entry name" value="DNA INTERNALIZATION/COMPETENCE PROTEIN COMEC/REC2"/>
    <property type="match status" value="1"/>
</dbReference>
<dbReference type="SUPFAM" id="SSF56281">
    <property type="entry name" value="Metallo-hydrolase/oxidoreductase"/>
    <property type="match status" value="1"/>
</dbReference>
<dbReference type="RefSeq" id="WP_093884316.1">
    <property type="nucleotide sequence ID" value="NZ_FOBS01000026.1"/>
</dbReference>
<feature type="transmembrane region" description="Helical" evidence="7">
    <location>
        <begin position="429"/>
        <end position="455"/>
    </location>
</feature>
<organism evidence="9 10">
    <name type="scientific">Syntrophus gentianae</name>
    <dbReference type="NCBI Taxonomy" id="43775"/>
    <lineage>
        <taxon>Bacteria</taxon>
        <taxon>Pseudomonadati</taxon>
        <taxon>Thermodesulfobacteriota</taxon>
        <taxon>Syntrophia</taxon>
        <taxon>Syntrophales</taxon>
        <taxon>Syntrophaceae</taxon>
        <taxon>Syntrophus</taxon>
    </lineage>
</organism>
<name>A0A1H7ZQQ5_9BACT</name>
<sequence>MQRPFLFFLAALISGIIAGDTFFPPALDLRICLVPLLFFLLLGVHFKKSLPVFLTVGAILFFQGSLQMLPFHFPPSSPANPVQQQIGKRTLLEGIICEAPEYSPDQTRFVLQATRIVASGTYTPLSERILLTAKGRPALKYGDFLRCETRLHRPENFNNPGGFNYEKHLRFEKIAYSGFLSDESKMIVLREGQGKKLKSFIEEFRSSIHNLIYRNAPFPERTILSAMILGSSKEIPQPILEKFNMTGTSHILAVSGFNVGLIALWTILIMRWLFSRSEYLLLRFNVMKLSLVSAFPPVLFYAFVAGAGMSVLRATLMAMTFMIATLLDRRQDLMNTLCAAAVLILILSPEALFDLSFQLSFAAVAAIILIAPLFTGLSMDRAFFADASSKTFWFNKIQGQILLFLITTISATLGTLPILAFYFNRLSLLVIPANAVLVPILGLLALPLSMLVIAVSPFSEALAGILISCSAWLVKLSLSLVDFFAGLPGAAFYLCTPSLWQIAAFYLLLLCALGLISSYRSSGLSEPKKKRLLLWIAFSLLLLFLSVSLVRQYTQPFQNRELRVTAIDVHQGNATLVRFPGGKTMLVDGGGVPGDGFDIGRSVVAPFLWHEGIRKVDIVALSHPHADHLGGLPFILENFSVSEVWSNGESADTELYRRFLEILRRKGIRHRILRDRESAMKVGEVGISLYNPGMDKTSGEDLNEKSLVMRLTFGKVSLLLPGDISAEEENNLLIHSSDLHSTVLFVPHHGSRISSSLPFLNAVRPQIAVISCGPDNVFGFPHEEVLTRYQAAGARILRTDRQGGISITTDGSHLQAEGFKKGSGDSRRP</sequence>
<feature type="transmembrane region" description="Helical" evidence="7">
    <location>
        <begin position="532"/>
        <end position="550"/>
    </location>
</feature>
<protein>
    <submittedName>
        <fullName evidence="9">Competence protein ComEC</fullName>
    </submittedName>
</protein>
<dbReference type="AlphaFoldDB" id="A0A1H7ZQQ5"/>
<proteinExistence type="predicted"/>
<evidence type="ECO:0000313" key="9">
    <source>
        <dbReference type="EMBL" id="SEM60611.1"/>
    </source>
</evidence>
<dbReference type="Pfam" id="PF03772">
    <property type="entry name" value="Competence"/>
    <property type="match status" value="1"/>
</dbReference>
<evidence type="ECO:0000256" key="2">
    <source>
        <dbReference type="ARBA" id="ARBA00022475"/>
    </source>
</evidence>
<accession>A0A1H7ZQQ5</accession>
<evidence type="ECO:0000259" key="8">
    <source>
        <dbReference type="SMART" id="SM00849"/>
    </source>
</evidence>
<evidence type="ECO:0000256" key="6">
    <source>
        <dbReference type="SAM" id="MobiDB-lite"/>
    </source>
</evidence>
<reference evidence="9 10" key="1">
    <citation type="submission" date="2016-10" db="EMBL/GenBank/DDBJ databases">
        <authorList>
            <person name="de Groot N.N."/>
        </authorList>
    </citation>
    <scope>NUCLEOTIDE SEQUENCE [LARGE SCALE GENOMIC DNA]</scope>
    <source>
        <strain evidence="9 10">DSM 8423</strain>
    </source>
</reference>
<keyword evidence="10" id="KW-1185">Reference proteome</keyword>
<evidence type="ECO:0000256" key="1">
    <source>
        <dbReference type="ARBA" id="ARBA00004651"/>
    </source>
</evidence>
<feature type="transmembrane region" description="Helical" evidence="7">
    <location>
        <begin position="499"/>
        <end position="520"/>
    </location>
</feature>
<dbReference type="NCBIfam" id="TIGR00360">
    <property type="entry name" value="ComEC_N-term"/>
    <property type="match status" value="1"/>
</dbReference>
<dbReference type="OrthoDB" id="9790149at2"/>
<feature type="transmembrane region" description="Helical" evidence="7">
    <location>
        <begin position="286"/>
        <end position="304"/>
    </location>
</feature>
<feature type="transmembrane region" description="Helical" evidence="7">
    <location>
        <begin position="334"/>
        <end position="353"/>
    </location>
</feature>
<feature type="transmembrane region" description="Helical" evidence="7">
    <location>
        <begin position="401"/>
        <end position="423"/>
    </location>
</feature>
<evidence type="ECO:0000313" key="10">
    <source>
        <dbReference type="Proteomes" id="UP000198744"/>
    </source>
</evidence>